<dbReference type="Proteomes" id="UP000094869">
    <property type="component" value="Unassembled WGS sequence"/>
</dbReference>
<dbReference type="InterPro" id="IPR020449">
    <property type="entry name" value="Tscrpt_reg_AraC-type_HTH"/>
</dbReference>
<dbReference type="GO" id="GO:0043565">
    <property type="term" value="F:sequence-specific DNA binding"/>
    <property type="evidence" value="ECO:0007669"/>
    <property type="project" value="InterPro"/>
</dbReference>
<evidence type="ECO:0000313" key="7">
    <source>
        <dbReference type="Proteomes" id="UP000094067"/>
    </source>
</evidence>
<evidence type="ECO:0000313" key="6">
    <source>
        <dbReference type="EMBL" id="ODR50061.1"/>
    </source>
</evidence>
<evidence type="ECO:0000259" key="4">
    <source>
        <dbReference type="PROSITE" id="PS01124"/>
    </source>
</evidence>
<evidence type="ECO:0000313" key="8">
    <source>
        <dbReference type="Proteomes" id="UP000094869"/>
    </source>
</evidence>
<accession>A0A1E3AE86</accession>
<reference evidence="5 7" key="1">
    <citation type="submission" date="2016-07" db="EMBL/GenBank/DDBJ databases">
        <title>Characterization of isolates of Eisenbergiella tayi derived from blood cultures, using whole genome sequencing.</title>
        <authorList>
            <person name="Burdz T."/>
            <person name="Wiebe D."/>
            <person name="Huynh C."/>
            <person name="Bernard K."/>
        </authorList>
    </citation>
    <scope>NUCLEOTIDE SEQUENCE [LARGE SCALE GENOMIC DNA]</scope>
    <source>
        <strain evidence="5 7">NML 110608</strain>
    </source>
</reference>
<dbReference type="PROSITE" id="PS00041">
    <property type="entry name" value="HTH_ARAC_FAMILY_1"/>
    <property type="match status" value="1"/>
</dbReference>
<dbReference type="EMBL" id="MCGH01000002">
    <property type="protein sequence ID" value="ODM06887.1"/>
    <property type="molecule type" value="Genomic_DNA"/>
</dbReference>
<dbReference type="EMBL" id="MEHD01000036">
    <property type="protein sequence ID" value="ODR50061.1"/>
    <property type="molecule type" value="Genomic_DNA"/>
</dbReference>
<dbReference type="InterPro" id="IPR018062">
    <property type="entry name" value="HTH_AraC-typ_CS"/>
</dbReference>
<dbReference type="SUPFAM" id="SSF46689">
    <property type="entry name" value="Homeodomain-like"/>
    <property type="match status" value="2"/>
</dbReference>
<comment type="caution">
    <text evidence="5">The sequence shown here is derived from an EMBL/GenBank/DDBJ whole genome shotgun (WGS) entry which is preliminary data.</text>
</comment>
<protein>
    <submittedName>
        <fullName evidence="5">Arabinose operon regulatory protein</fullName>
    </submittedName>
</protein>
<dbReference type="SMART" id="SM00342">
    <property type="entry name" value="HTH_ARAC"/>
    <property type="match status" value="1"/>
</dbReference>
<keyword evidence="1" id="KW-0805">Transcription regulation</keyword>
<organism evidence="5 7">
    <name type="scientific">Eisenbergiella tayi</name>
    <dbReference type="NCBI Taxonomy" id="1432052"/>
    <lineage>
        <taxon>Bacteria</taxon>
        <taxon>Bacillati</taxon>
        <taxon>Bacillota</taxon>
        <taxon>Clostridia</taxon>
        <taxon>Lachnospirales</taxon>
        <taxon>Lachnospiraceae</taxon>
        <taxon>Eisenbergiella</taxon>
    </lineage>
</organism>
<dbReference type="Proteomes" id="UP000094067">
    <property type="component" value="Unassembled WGS sequence"/>
</dbReference>
<feature type="domain" description="HTH araC/xylS-type" evidence="4">
    <location>
        <begin position="287"/>
        <end position="385"/>
    </location>
</feature>
<dbReference type="AlphaFoldDB" id="A0A1E3AE86"/>
<dbReference type="InterPro" id="IPR009057">
    <property type="entry name" value="Homeodomain-like_sf"/>
</dbReference>
<dbReference type="RefSeq" id="WP_069152675.1">
    <property type="nucleotide sequence ID" value="NZ_DAWDRA010000238.1"/>
</dbReference>
<dbReference type="PROSITE" id="PS01124">
    <property type="entry name" value="HTH_ARAC_FAMILY_2"/>
    <property type="match status" value="1"/>
</dbReference>
<name>A0A1E3AE86_9FIRM</name>
<evidence type="ECO:0000256" key="3">
    <source>
        <dbReference type="ARBA" id="ARBA00023163"/>
    </source>
</evidence>
<dbReference type="GO" id="GO:0003700">
    <property type="term" value="F:DNA-binding transcription factor activity"/>
    <property type="evidence" value="ECO:0007669"/>
    <property type="project" value="InterPro"/>
</dbReference>
<reference evidence="6 8" key="2">
    <citation type="submission" date="2016-08" db="EMBL/GenBank/DDBJ databases">
        <title>Characterization of Isolates of Eisenbergiella tayi Derived from Blood Cultures, Using Whole Genome Sequencing.</title>
        <authorList>
            <person name="Bernier A.-M."/>
            <person name="Burdz T."/>
            <person name="Wiebe D."/>
            <person name="Bernard K."/>
        </authorList>
    </citation>
    <scope>NUCLEOTIDE SEQUENCE [LARGE SCALE GENOMIC DNA]</scope>
    <source>
        <strain evidence="6 8">NML120146</strain>
    </source>
</reference>
<evidence type="ECO:0000313" key="5">
    <source>
        <dbReference type="EMBL" id="ODM06887.1"/>
    </source>
</evidence>
<dbReference type="PANTHER" id="PTHR43280">
    <property type="entry name" value="ARAC-FAMILY TRANSCRIPTIONAL REGULATOR"/>
    <property type="match status" value="1"/>
</dbReference>
<dbReference type="Gene3D" id="1.10.10.60">
    <property type="entry name" value="Homeodomain-like"/>
    <property type="match status" value="2"/>
</dbReference>
<dbReference type="InterPro" id="IPR018060">
    <property type="entry name" value="HTH_AraC"/>
</dbReference>
<proteinExistence type="predicted"/>
<keyword evidence="2" id="KW-0238">DNA-binding</keyword>
<evidence type="ECO:0000256" key="1">
    <source>
        <dbReference type="ARBA" id="ARBA00023015"/>
    </source>
</evidence>
<keyword evidence="8" id="KW-1185">Reference proteome</keyword>
<evidence type="ECO:0000256" key="2">
    <source>
        <dbReference type="ARBA" id="ARBA00023125"/>
    </source>
</evidence>
<dbReference type="PRINTS" id="PR00032">
    <property type="entry name" value="HTHARAC"/>
</dbReference>
<sequence>MDLDYFLDQYYQATHIPVSFFQDRALVSKSSLSLQDFNLPLILLNGLSDPLPELWYSYTSEYLYFGGFTVEEENGILFVGPVLPSECLPRQAETILRRLGRSAKDSASLRAYFAGNISCDLSALLAHLRFLQYAFNRKKEADIARLPFTWNIPYPVLEDIPIELRQSIDPADSWRERTLISYLRYGRLDDMERLLDEEFVHSENWNTIPIEYMRSYVLSANVMASRTACQSGVDFNLINGIASHYLDKILQARTKSELPYLFYDFFRDYTRRVARIQQLSSHSKTVRLINQYIQSHLYEKITPTIIAENLHGNCSYLCTHFRKETGRTISVYIQECKIKEAERLLSYKDFSIVTIGEMLGFSSQSYFCSVFKKITGKTPKEYRAESFS</sequence>
<gene>
    <name evidence="5" type="primary">araC_6</name>
    <name evidence="5" type="ORF">BEI61_02777</name>
    <name evidence="6" type="ORF">BEI63_23465</name>
</gene>
<dbReference type="PANTHER" id="PTHR43280:SF28">
    <property type="entry name" value="HTH-TYPE TRANSCRIPTIONAL ACTIVATOR RHAS"/>
    <property type="match status" value="1"/>
</dbReference>
<keyword evidence="3" id="KW-0804">Transcription</keyword>
<dbReference type="Pfam" id="PF12833">
    <property type="entry name" value="HTH_18"/>
    <property type="match status" value="1"/>
</dbReference>